<dbReference type="AlphaFoldDB" id="A0A0B0ENN9"/>
<dbReference type="Proteomes" id="UP000030652">
    <property type="component" value="Unassembled WGS sequence"/>
</dbReference>
<dbReference type="PROSITE" id="PS51257">
    <property type="entry name" value="PROKAR_LIPOPROTEIN"/>
    <property type="match status" value="1"/>
</dbReference>
<dbReference type="SUPFAM" id="SSF50998">
    <property type="entry name" value="Quinoprotein alcohol dehydrogenase-like"/>
    <property type="match status" value="1"/>
</dbReference>
<comment type="caution">
    <text evidence="1">The sequence shown here is derived from an EMBL/GenBank/DDBJ whole genome shotgun (WGS) entry which is preliminary data.</text>
</comment>
<dbReference type="SMART" id="SM00564">
    <property type="entry name" value="PQQ"/>
    <property type="match status" value="2"/>
</dbReference>
<reference evidence="1 2" key="1">
    <citation type="submission" date="2014-10" db="EMBL/GenBank/DDBJ databases">
        <title>Draft genome of anammox bacterium scalindua brodae, obtained using differential coverage binning of sequence data from two enrichment reactors.</title>
        <authorList>
            <person name="Speth D.R."/>
            <person name="Russ L."/>
            <person name="Kartal B."/>
            <person name="Op den Camp H.J."/>
            <person name="Dutilh B.E."/>
            <person name="Jetten M.S."/>
        </authorList>
    </citation>
    <scope>NUCLEOTIDE SEQUENCE [LARGE SCALE GENOMIC DNA]</scope>
    <source>
        <strain evidence="1">RU1</strain>
    </source>
</reference>
<dbReference type="InterPro" id="IPR018391">
    <property type="entry name" value="PQQ_b-propeller_rpt"/>
</dbReference>
<dbReference type="EMBL" id="JRYO01000101">
    <property type="protein sequence ID" value="KHE92708.1"/>
    <property type="molecule type" value="Genomic_DNA"/>
</dbReference>
<dbReference type="Gene3D" id="2.130.10.10">
    <property type="entry name" value="YVTN repeat-like/Quinoprotein amine dehydrogenase"/>
    <property type="match status" value="2"/>
</dbReference>
<evidence type="ECO:0000313" key="2">
    <source>
        <dbReference type="Proteomes" id="UP000030652"/>
    </source>
</evidence>
<sequence length="463" mass="50570">MRKIILPSLLCCLLVACNGGIGLDQRWSQFHSNAANQGALLVNTQDTLRPLWSIDLEPIIHSSPVLDEEGNIYIGATNGRLLKIDPDGVPLCSSNHVSESIVGSPSVGEDGNIYFITNKPLANDWFISTLRSMDANCNPRWSYEFPEEITNYPGNTTASPKTLMTLGNQYVVVPVHASKVCETEDCNDVEDGLSELFIFNGDNGSILRRKTIGGCITVAGGGSDIGGFAGDIWDAITDFFGPGSVLQDPLYKIYGWIDPTIAVVNYRSVVEDINEPFLVVASTCLGLRLTCFKWTPYSVATIIREWTYEDKSHHYKYSSPGVFTNGLIVIGRDDGLVQAFDIYTGDKQWEYEAGEAVMATPSSLGRQIFIASLKTLHLLDYNGDLIRTFDFGGQTVSSPSLSANHVHMSSTDGMYTLSLDLLVRTKDSSSTGGLVTPAIGVDGRIYTVHYTDNHSVLRAYSAN</sequence>
<protein>
    <submittedName>
        <fullName evidence="1">Beta-propeller protein YxaL</fullName>
    </submittedName>
</protein>
<dbReference type="PANTHER" id="PTHR34512">
    <property type="entry name" value="CELL SURFACE PROTEIN"/>
    <property type="match status" value="1"/>
</dbReference>
<accession>A0A0B0ENN9</accession>
<name>A0A0B0ENN9_9BACT</name>
<dbReference type="InterPro" id="IPR011047">
    <property type="entry name" value="Quinoprotein_ADH-like_sf"/>
</dbReference>
<proteinExistence type="predicted"/>
<evidence type="ECO:0000313" key="1">
    <source>
        <dbReference type="EMBL" id="KHE92708.1"/>
    </source>
</evidence>
<gene>
    <name evidence="1" type="primary">yxaL</name>
    <name evidence="1" type="ORF">SCABRO_01539</name>
</gene>
<dbReference type="InterPro" id="IPR015943">
    <property type="entry name" value="WD40/YVTN_repeat-like_dom_sf"/>
</dbReference>
<dbReference type="eggNOG" id="COG1520">
    <property type="taxonomic scope" value="Bacteria"/>
</dbReference>
<dbReference type="PANTHER" id="PTHR34512:SF30">
    <property type="entry name" value="OUTER MEMBRANE PROTEIN ASSEMBLY FACTOR BAMB"/>
    <property type="match status" value="1"/>
</dbReference>
<organism evidence="1 2">
    <name type="scientific">Candidatus Scalindua brodae</name>
    <dbReference type="NCBI Taxonomy" id="237368"/>
    <lineage>
        <taxon>Bacteria</taxon>
        <taxon>Pseudomonadati</taxon>
        <taxon>Planctomycetota</taxon>
        <taxon>Candidatus Brocadiia</taxon>
        <taxon>Candidatus Brocadiales</taxon>
        <taxon>Candidatus Scalinduaceae</taxon>
        <taxon>Candidatus Scalindua</taxon>
    </lineage>
</organism>